<keyword evidence="7" id="KW-0406">Ion transport</keyword>
<keyword evidence="7" id="KW-0739">Sodium transport</keyword>
<evidence type="ECO:0000313" key="10">
    <source>
        <dbReference type="Proteomes" id="UP000243333"/>
    </source>
</evidence>
<feature type="transmembrane region" description="Helical" evidence="8">
    <location>
        <begin position="113"/>
        <end position="134"/>
    </location>
</feature>
<gene>
    <name evidence="9" type="ORF">SAMN05660235_00792</name>
</gene>
<keyword evidence="4" id="KW-1278">Translocase</keyword>
<protein>
    <submittedName>
        <fullName evidence="9">Oxaloacetate decarboxylase, beta subunit</fullName>
    </submittedName>
</protein>
<evidence type="ECO:0000256" key="7">
    <source>
        <dbReference type="PIRNR" id="PIRNR015658"/>
    </source>
</evidence>
<evidence type="ECO:0000256" key="4">
    <source>
        <dbReference type="ARBA" id="ARBA00022967"/>
    </source>
</evidence>
<feature type="transmembrane region" description="Helical" evidence="8">
    <location>
        <begin position="354"/>
        <end position="380"/>
    </location>
</feature>
<accession>A0A1G7J6N9</accession>
<name>A0A1G7J6N9_9FIRM</name>
<evidence type="ECO:0000256" key="2">
    <source>
        <dbReference type="ARBA" id="ARBA00022475"/>
    </source>
</evidence>
<keyword evidence="7" id="KW-0813">Transport</keyword>
<dbReference type="NCBIfam" id="TIGR01109">
    <property type="entry name" value="Na_pump_decarbB"/>
    <property type="match status" value="1"/>
</dbReference>
<reference evidence="10" key="1">
    <citation type="submission" date="2016-10" db="EMBL/GenBank/DDBJ databases">
        <authorList>
            <person name="Varghese N."/>
            <person name="Submissions S."/>
        </authorList>
    </citation>
    <scope>NUCLEOTIDE SEQUENCE [LARGE SCALE GENOMIC DNA]</scope>
    <source>
        <strain evidence="10">DSM 23256</strain>
    </source>
</reference>
<dbReference type="OrthoDB" id="9783838at2"/>
<evidence type="ECO:0000256" key="6">
    <source>
        <dbReference type="ARBA" id="ARBA00023136"/>
    </source>
</evidence>
<dbReference type="STRING" id="1123285.SAMN05660235_00792"/>
<evidence type="ECO:0000256" key="3">
    <source>
        <dbReference type="ARBA" id="ARBA00022692"/>
    </source>
</evidence>
<keyword evidence="5 8" id="KW-1133">Transmembrane helix</keyword>
<dbReference type="AlphaFoldDB" id="A0A1G7J6N9"/>
<proteinExistence type="predicted"/>
<feature type="transmembrane region" description="Helical" evidence="8">
    <location>
        <begin position="47"/>
        <end position="67"/>
    </location>
</feature>
<feature type="transmembrane region" description="Helical" evidence="8">
    <location>
        <begin position="285"/>
        <end position="310"/>
    </location>
</feature>
<keyword evidence="2 7" id="KW-1003">Cell membrane</keyword>
<dbReference type="PANTHER" id="PTHR35806">
    <property type="entry name" value="OXALOACETATE DECARBOXYLASE BETA CHAIN 2"/>
    <property type="match status" value="1"/>
</dbReference>
<evidence type="ECO:0000313" key="9">
    <source>
        <dbReference type="EMBL" id="SDF20667.1"/>
    </source>
</evidence>
<dbReference type="GO" id="GO:0016829">
    <property type="term" value="F:lyase activity"/>
    <property type="evidence" value="ECO:0007669"/>
    <property type="project" value="InterPro"/>
</dbReference>
<keyword evidence="10" id="KW-1185">Reference proteome</keyword>
<comment type="subcellular location">
    <subcellularLocation>
        <location evidence="1">Cell membrane</location>
        <topology evidence="1">Multi-pass membrane protein</topology>
    </subcellularLocation>
</comment>
<evidence type="ECO:0000256" key="1">
    <source>
        <dbReference type="ARBA" id="ARBA00004651"/>
    </source>
</evidence>
<dbReference type="Proteomes" id="UP000243333">
    <property type="component" value="Unassembled WGS sequence"/>
</dbReference>
<dbReference type="PIRSF" id="PIRSF015658">
    <property type="entry name" value="MmdB_OadB"/>
    <property type="match status" value="1"/>
</dbReference>
<feature type="transmembrane region" description="Helical" evidence="8">
    <location>
        <begin position="263"/>
        <end position="279"/>
    </location>
</feature>
<organism evidence="9 10">
    <name type="scientific">Sporolituus thermophilus DSM 23256</name>
    <dbReference type="NCBI Taxonomy" id="1123285"/>
    <lineage>
        <taxon>Bacteria</taxon>
        <taxon>Bacillati</taxon>
        <taxon>Bacillota</taxon>
        <taxon>Negativicutes</taxon>
        <taxon>Selenomonadales</taxon>
        <taxon>Sporomusaceae</taxon>
        <taxon>Sporolituus</taxon>
    </lineage>
</organism>
<dbReference type="Pfam" id="PF03977">
    <property type="entry name" value="OAD_beta"/>
    <property type="match status" value="1"/>
</dbReference>
<keyword evidence="3 8" id="KW-0812">Transmembrane</keyword>
<dbReference type="RefSeq" id="WP_093688311.1">
    <property type="nucleotide sequence ID" value="NZ_FNBU01000004.1"/>
</dbReference>
<feature type="transmembrane region" description="Helical" evidence="8">
    <location>
        <begin position="79"/>
        <end position="101"/>
    </location>
</feature>
<sequence length="385" mass="40632">MEALIQQYPWLDELLMGFLGLSWKHAVMWLIGAILIYLAVKHDYEPALLLPIGFGAILANIPHSSAVSQIPGEEGFLYVLYKGGIANELFPVLIFIAIGAMCDFTPLIRRPSVMFFAAAAQFGIFATAVGATLVGFKFEHAASIGIIGAADGPTTIYVASRFAQDLLGPLSVAAYSYMSLVPVIQPPIVKLLTTENERKIKMGFVGEEPVSQTAKFLFPIMIVLIAGIVAPISVALIGSLMFGNLLKESGVVENLANAAQNELANLVTLLLGIVIGGTMDADRFLTIDVALIMGLGAIAFVFDTAGGVLFAKLLNMFSPTKINPMIGACGISAFPMSGRVIAKMALKEDPTNFIIQHAIGVNVAGQVASVVAGGLVLALIPALAK</sequence>
<feature type="transmembrane region" description="Helical" evidence="8">
    <location>
        <begin position="216"/>
        <end position="242"/>
    </location>
</feature>
<evidence type="ECO:0000256" key="5">
    <source>
        <dbReference type="ARBA" id="ARBA00022989"/>
    </source>
</evidence>
<dbReference type="PANTHER" id="PTHR35806:SF1">
    <property type="entry name" value="OXALOACETATE DECARBOXYLASE BETA CHAIN 2"/>
    <property type="match status" value="1"/>
</dbReference>
<keyword evidence="6 7" id="KW-0472">Membrane</keyword>
<evidence type="ECO:0000256" key="8">
    <source>
        <dbReference type="SAM" id="Phobius"/>
    </source>
</evidence>
<dbReference type="GO" id="GO:0006814">
    <property type="term" value="P:sodium ion transport"/>
    <property type="evidence" value="ECO:0007669"/>
    <property type="project" value="UniProtKB-UniRule"/>
</dbReference>
<dbReference type="InterPro" id="IPR005661">
    <property type="entry name" value="OadB_MmdB"/>
</dbReference>
<keyword evidence="7" id="KW-0915">Sodium</keyword>
<dbReference type="EMBL" id="FNBU01000004">
    <property type="protein sequence ID" value="SDF20667.1"/>
    <property type="molecule type" value="Genomic_DNA"/>
</dbReference>
<dbReference type="GO" id="GO:0005886">
    <property type="term" value="C:plasma membrane"/>
    <property type="evidence" value="ECO:0007669"/>
    <property type="project" value="UniProtKB-SubCell"/>
</dbReference>
<feature type="transmembrane region" description="Helical" evidence="8">
    <location>
        <begin position="20"/>
        <end position="40"/>
    </location>
</feature>